<accession>A0AAP0QXS7</accession>
<keyword evidence="2" id="KW-1185">Reference proteome</keyword>
<name>A0AAP0QXS7_9ROSI</name>
<reference evidence="1 2" key="1">
    <citation type="submission" date="2024-05" db="EMBL/GenBank/DDBJ databases">
        <title>Haplotype-resolved chromosome-level genome assembly of Huyou (Citrus changshanensis).</title>
        <authorList>
            <person name="Miao C."/>
            <person name="Chen W."/>
            <person name="Wu Y."/>
            <person name="Wang L."/>
            <person name="Zhao S."/>
            <person name="Grierson D."/>
            <person name="Xu C."/>
            <person name="Chen K."/>
        </authorList>
    </citation>
    <scope>NUCLEOTIDE SEQUENCE [LARGE SCALE GENOMIC DNA]</scope>
    <source>
        <strain evidence="1">01-14</strain>
        <tissue evidence="1">Leaf</tissue>
    </source>
</reference>
<protein>
    <submittedName>
        <fullName evidence="1">Uncharacterized protein</fullName>
    </submittedName>
</protein>
<comment type="caution">
    <text evidence="1">The sequence shown here is derived from an EMBL/GenBank/DDBJ whole genome shotgun (WGS) entry which is preliminary data.</text>
</comment>
<evidence type="ECO:0000313" key="1">
    <source>
        <dbReference type="EMBL" id="KAK9222807.1"/>
    </source>
</evidence>
<dbReference type="AlphaFoldDB" id="A0AAP0QXS7"/>
<organism evidence="1 2">
    <name type="scientific">Citrus x changshan-huyou</name>
    <dbReference type="NCBI Taxonomy" id="2935761"/>
    <lineage>
        <taxon>Eukaryota</taxon>
        <taxon>Viridiplantae</taxon>
        <taxon>Streptophyta</taxon>
        <taxon>Embryophyta</taxon>
        <taxon>Tracheophyta</taxon>
        <taxon>Spermatophyta</taxon>
        <taxon>Magnoliopsida</taxon>
        <taxon>eudicotyledons</taxon>
        <taxon>Gunneridae</taxon>
        <taxon>Pentapetalae</taxon>
        <taxon>rosids</taxon>
        <taxon>malvids</taxon>
        <taxon>Sapindales</taxon>
        <taxon>Rutaceae</taxon>
        <taxon>Aurantioideae</taxon>
        <taxon>Citrus</taxon>
    </lineage>
</organism>
<dbReference type="EMBL" id="JBCGBO010000002">
    <property type="protein sequence ID" value="KAK9222807.1"/>
    <property type="molecule type" value="Genomic_DNA"/>
</dbReference>
<sequence length="108" mass="11571">MMMAQFLCSPSNSEAPTGNHGAAAQILVPVFLLVPVHFAFDNDQMAVDFRGAAAAEGIFSEVITEIGLRQDWAQLAEKLLNFGKMPVLLPASKSNVALACIDPERGKI</sequence>
<evidence type="ECO:0000313" key="2">
    <source>
        <dbReference type="Proteomes" id="UP001428341"/>
    </source>
</evidence>
<dbReference type="Proteomes" id="UP001428341">
    <property type="component" value="Unassembled WGS sequence"/>
</dbReference>
<proteinExistence type="predicted"/>
<gene>
    <name evidence="1" type="ORF">WN944_011246</name>
</gene>